<evidence type="ECO:0000259" key="4">
    <source>
        <dbReference type="SMART" id="SM00470"/>
    </source>
</evidence>
<dbReference type="RefSeq" id="WP_166354088.1">
    <property type="nucleotide sequence ID" value="NZ_CP049700.1"/>
</dbReference>
<sequence>MTLDLSFKELVDVAANPCTATGRPLLVAIDCIDEDPDQPRRTFSEQALEELSQSIAEHGVLQPIVLRRSSEDGRYVIAMGARRYRAAQRAGLREIPAFVQDVALPDRYAQMIENIQRDDLRAPEIAKFIADRLDAGDTQAEISRKLGKPKDWVSRYASVQAMPDFLRARLEGSSIRALYELYQAWRTHPEEIERRCAMQDSFTDAQARQLARDVRGESGRANPRNELPIGRPRSENSAPLPEAMLRRNAVNDCEAATEHQPKARVVAQSRPVASLAIRVRYQDRTGQLVVDRPATQGSRHAVVLVDGADNEEEFPASALTIEEILSK</sequence>
<dbReference type="GO" id="GO:0003677">
    <property type="term" value="F:DNA binding"/>
    <property type="evidence" value="ECO:0007669"/>
    <property type="project" value="UniProtKB-KW"/>
</dbReference>
<evidence type="ECO:0000313" key="6">
    <source>
        <dbReference type="EMBL" id="UGX89658.1"/>
    </source>
</evidence>
<dbReference type="Gene3D" id="1.10.10.730">
    <property type="entry name" value="KorB DNA-binding domain"/>
    <property type="match status" value="1"/>
</dbReference>
<feature type="region of interest" description="Disordered" evidence="3">
    <location>
        <begin position="211"/>
        <end position="239"/>
    </location>
</feature>
<dbReference type="PANTHER" id="PTHR33375:SF1">
    <property type="entry name" value="CHROMOSOME-PARTITIONING PROTEIN PARB-RELATED"/>
    <property type="match status" value="1"/>
</dbReference>
<evidence type="ECO:0000313" key="7">
    <source>
        <dbReference type="Proteomes" id="UP000564836"/>
    </source>
</evidence>
<dbReference type="PANTHER" id="PTHR33375">
    <property type="entry name" value="CHROMOSOME-PARTITIONING PROTEIN PARB-RELATED"/>
    <property type="match status" value="1"/>
</dbReference>
<evidence type="ECO:0000256" key="2">
    <source>
        <dbReference type="ARBA" id="ARBA00023125"/>
    </source>
</evidence>
<dbReference type="SUPFAM" id="SSF109709">
    <property type="entry name" value="KorB DNA-binding domain-like"/>
    <property type="match status" value="1"/>
</dbReference>
<gene>
    <name evidence="6" type="ORF">G6321_00000740</name>
    <name evidence="5" type="ORF">G6321_53645</name>
</gene>
<dbReference type="Gene3D" id="3.90.1530.30">
    <property type="match status" value="1"/>
</dbReference>
<dbReference type="Proteomes" id="UP000564836">
    <property type="component" value="Plasmid pBb323S2a"/>
</dbReference>
<dbReference type="GO" id="GO:0007059">
    <property type="term" value="P:chromosome segregation"/>
    <property type="evidence" value="ECO:0007669"/>
    <property type="project" value="TreeGrafter"/>
</dbReference>
<evidence type="ECO:0000256" key="1">
    <source>
        <dbReference type="ARBA" id="ARBA00006295"/>
    </source>
</evidence>
<organism evidence="5">
    <name type="scientific">Bradyrhizobium barranii subsp. barranii</name>
    <dbReference type="NCBI Taxonomy" id="2823807"/>
    <lineage>
        <taxon>Bacteria</taxon>
        <taxon>Pseudomonadati</taxon>
        <taxon>Pseudomonadota</taxon>
        <taxon>Alphaproteobacteria</taxon>
        <taxon>Hyphomicrobiales</taxon>
        <taxon>Nitrobacteraceae</taxon>
        <taxon>Bradyrhizobium</taxon>
        <taxon>Bradyrhizobium barranii</taxon>
    </lineage>
</organism>
<reference evidence="6 7" key="1">
    <citation type="journal article" date="2017" name="Syst. Appl. Microbiol.">
        <title>Soybeans inoculated with root zone soils of Canadian native legumes harbour diverse and novel Bradyrhizobium spp. that possess agricultural potential.</title>
        <authorList>
            <person name="Bromfield E.S.P."/>
            <person name="Cloutier S."/>
            <person name="Tambong J.T."/>
            <person name="Tran Thi T.V."/>
        </authorList>
    </citation>
    <scope>NUCLEOTIDE SEQUENCE [LARGE SCALE GENOMIC DNA]</scope>
    <source>
        <strain evidence="6 7">323S2</strain>
    </source>
</reference>
<keyword evidence="6" id="KW-0614">Plasmid</keyword>
<dbReference type="AlphaFoldDB" id="A0A7Z0QLS6"/>
<comment type="similarity">
    <text evidence="1">Belongs to the ParB family.</text>
</comment>
<feature type="domain" description="ParB-like N-terminal" evidence="4">
    <location>
        <begin position="25"/>
        <end position="115"/>
    </location>
</feature>
<reference evidence="5" key="2">
    <citation type="submission" date="2020-06" db="EMBL/GenBank/DDBJ databases">
        <title>Whole Genome Sequence of Bradyrhizobium sp. Strain 323S2.</title>
        <authorList>
            <person name="Bromfield E.S.P."/>
        </authorList>
    </citation>
    <scope>NUCLEOTIDE SEQUENCE [LARGE SCALE GENOMIC DNA]</scope>
    <source>
        <strain evidence="5">323S2</strain>
    </source>
</reference>
<dbReference type="FunFam" id="3.90.1530.30:FF:000001">
    <property type="entry name" value="Chromosome partitioning protein ParB"/>
    <property type="match status" value="1"/>
</dbReference>
<dbReference type="InterPro" id="IPR042075">
    <property type="entry name" value="KorB_DNA-db"/>
</dbReference>
<protein>
    <submittedName>
        <fullName evidence="5">ParB/RepB/Spo0J family partition protein</fullName>
    </submittedName>
</protein>
<geneLocation type="plasmid" evidence="6 7">
    <name>pBb323S2a</name>
</geneLocation>
<name>A0A7Z0QLS6_9BRAD</name>
<dbReference type="EMBL" id="CP088278">
    <property type="protein sequence ID" value="UGX89658.1"/>
    <property type="molecule type" value="Genomic_DNA"/>
</dbReference>
<dbReference type="Pfam" id="PF02195">
    <property type="entry name" value="ParB_N"/>
    <property type="match status" value="1"/>
</dbReference>
<dbReference type="InterPro" id="IPR004437">
    <property type="entry name" value="ParB/RepB/Spo0J"/>
</dbReference>
<proteinExistence type="inferred from homology"/>
<reference evidence="6 7" key="3">
    <citation type="journal article" date="2022" name="Int. J. Syst. Evol. Microbiol.">
        <title>Strains of Bradyrhizobium barranii sp. nov. associated with legumes native to Canada are symbionts of soybeans and belong to different subspecies (subsp. barranii subsp. nov. and subsp. apii subsp. nov.) and symbiovars (sv. glycinearum and sv. septentrionale).</title>
        <authorList>
            <person name="Bromfield E.S.P."/>
            <person name="Cloutier S."/>
            <person name="Wasai-Hara S."/>
            <person name="Minamisawa K."/>
        </authorList>
    </citation>
    <scope>NUCLEOTIDE SEQUENCE [LARGE SCALE GENOMIC DNA]</scope>
    <source>
        <strain evidence="6 7">323S2</strain>
        <plasmid evidence="7">pBb323S2a</plasmid>
    </source>
</reference>
<dbReference type="InterPro" id="IPR003115">
    <property type="entry name" value="ParB_N"/>
</dbReference>
<dbReference type="InterPro" id="IPR013741">
    <property type="entry name" value="KorB_domain"/>
</dbReference>
<dbReference type="InterPro" id="IPR036086">
    <property type="entry name" value="ParB/Sulfiredoxin_sf"/>
</dbReference>
<dbReference type="SUPFAM" id="SSF110849">
    <property type="entry name" value="ParB/Sulfiredoxin"/>
    <property type="match status" value="1"/>
</dbReference>
<dbReference type="GO" id="GO:0005694">
    <property type="term" value="C:chromosome"/>
    <property type="evidence" value="ECO:0007669"/>
    <property type="project" value="TreeGrafter"/>
</dbReference>
<dbReference type="InterPro" id="IPR050336">
    <property type="entry name" value="Chromosome_partition/occlusion"/>
</dbReference>
<keyword evidence="2" id="KW-0238">DNA-binding</keyword>
<dbReference type="SMART" id="SM00470">
    <property type="entry name" value="ParB"/>
    <property type="match status" value="1"/>
</dbReference>
<accession>A0A7Z0QLS6</accession>
<evidence type="ECO:0000256" key="3">
    <source>
        <dbReference type="SAM" id="MobiDB-lite"/>
    </source>
</evidence>
<dbReference type="EMBL" id="JACBFH010000004">
    <property type="protein sequence ID" value="NYY96756.1"/>
    <property type="molecule type" value="Genomic_DNA"/>
</dbReference>
<evidence type="ECO:0000313" key="5">
    <source>
        <dbReference type="EMBL" id="NYY96756.1"/>
    </source>
</evidence>
<dbReference type="NCBIfam" id="TIGR00180">
    <property type="entry name" value="parB_part"/>
    <property type="match status" value="1"/>
</dbReference>
<dbReference type="Pfam" id="PF08535">
    <property type="entry name" value="KorB"/>
    <property type="match status" value="1"/>
</dbReference>